<proteinExistence type="predicted"/>
<keyword evidence="2" id="KW-1185">Reference proteome</keyword>
<dbReference type="Proteomes" id="UP000006163">
    <property type="component" value="Plasmid VS116_lp54"/>
</dbReference>
<geneLocation type="plasmid" evidence="1 2">
    <name>VS116_lp54</name>
</geneLocation>
<accession>C0R8A4</accession>
<name>C0R8A4_BORVA</name>
<reference evidence="1 2" key="1">
    <citation type="journal article" date="2012" name="J. Bacteriol.">
        <title>Whole-Genome Sequences of Borrelia bissettii, Borrelia valaisiana, and Borrelia spielmanii.</title>
        <authorList>
            <person name="Schutzer S.E."/>
            <person name="Fraser-Liggett C.M."/>
            <person name="Qiu W.G."/>
            <person name="Kraiczy P."/>
            <person name="Mongodin E.F."/>
            <person name="Dunn J.J."/>
            <person name="Luft B.J."/>
            <person name="Casjens S.R."/>
        </authorList>
    </citation>
    <scope>NUCLEOTIDE SEQUENCE [LARGE SCALE GENOMIC DNA]</scope>
    <source>
        <strain evidence="1 2">VS116</strain>
        <plasmid evidence="1">VS116_lp54</plasmid>
    </source>
</reference>
<keyword evidence="1" id="KW-0614">Plasmid</keyword>
<evidence type="ECO:0000313" key="1">
    <source>
        <dbReference type="EMBL" id="ACN52638.1"/>
    </source>
</evidence>
<dbReference type="EMBL" id="CP001433">
    <property type="protein sequence ID" value="ACN52638.1"/>
    <property type="molecule type" value="Genomic_DNA"/>
</dbReference>
<dbReference type="AlphaFoldDB" id="C0R8A4"/>
<dbReference type="HOGENOM" id="CLU_3305766_0_0_12"/>
<gene>
    <name evidence="1" type="ORF">BVAVS116_A0063</name>
</gene>
<organism evidence="1 2">
    <name type="scientific">Borreliella valaisiana VS116</name>
    <dbReference type="NCBI Taxonomy" id="445987"/>
    <lineage>
        <taxon>Bacteria</taxon>
        <taxon>Pseudomonadati</taxon>
        <taxon>Spirochaetota</taxon>
        <taxon>Spirochaetia</taxon>
        <taxon>Spirochaetales</taxon>
        <taxon>Borreliaceae</taxon>
        <taxon>Borreliella</taxon>
    </lineage>
</organism>
<evidence type="ECO:0000313" key="2">
    <source>
        <dbReference type="Proteomes" id="UP000006163"/>
    </source>
</evidence>
<sequence length="39" mass="4723">MTNLNKKINMLHLIFFKREVNSSLFFYSLNLNLTKNNNF</sequence>
<protein>
    <submittedName>
        <fullName evidence="1">Uncharacterized protein</fullName>
    </submittedName>
</protein>